<dbReference type="SUPFAM" id="SSF56935">
    <property type="entry name" value="Porins"/>
    <property type="match status" value="1"/>
</dbReference>
<dbReference type="InterPro" id="IPR037066">
    <property type="entry name" value="Plug_dom_sf"/>
</dbReference>
<evidence type="ECO:0000256" key="3">
    <source>
        <dbReference type="ARBA" id="ARBA00023237"/>
    </source>
</evidence>
<accession>A0A7Y5ARR8</accession>
<protein>
    <submittedName>
        <fullName evidence="6">TonB-dependent receptor plug domain-containing protein</fullName>
    </submittedName>
</protein>
<keyword evidence="3" id="KW-0998">Cell outer membrane</keyword>
<feature type="domain" description="TonB-dependent receptor plug" evidence="5">
    <location>
        <begin position="58"/>
        <end position="144"/>
    </location>
</feature>
<dbReference type="InterPro" id="IPR036942">
    <property type="entry name" value="Beta-barrel_TonB_sf"/>
</dbReference>
<dbReference type="Gene3D" id="2.40.170.20">
    <property type="entry name" value="TonB-dependent receptor, beta-barrel domain"/>
    <property type="match status" value="1"/>
</dbReference>
<dbReference type="Gene3D" id="2.170.130.10">
    <property type="entry name" value="TonB-dependent receptor, plug domain"/>
    <property type="match status" value="1"/>
</dbReference>
<dbReference type="EMBL" id="JABSOD010000011">
    <property type="protein sequence ID" value="NRQ43293.1"/>
    <property type="molecule type" value="Genomic_DNA"/>
</dbReference>
<dbReference type="AlphaFoldDB" id="A0A7Y5ARR8"/>
<dbReference type="PANTHER" id="PTHR40980:SF5">
    <property type="entry name" value="TONB-DEPENDENT RECEPTOR"/>
    <property type="match status" value="1"/>
</dbReference>
<reference evidence="6 7" key="1">
    <citation type="submission" date="2020-06" db="EMBL/GenBank/DDBJ databases">
        <title>Rheinheimera sp. nov., a marine bacterium isolated from coastal.</title>
        <authorList>
            <person name="Yu Q."/>
            <person name="Qi Y."/>
            <person name="Pu J."/>
        </authorList>
    </citation>
    <scope>NUCLEOTIDE SEQUENCE [LARGE SCALE GENOMIC DNA]</scope>
    <source>
        <strain evidence="6 7">YQF-2</strain>
    </source>
</reference>
<dbReference type="PANTHER" id="PTHR40980">
    <property type="entry name" value="PLUG DOMAIN-CONTAINING PROTEIN"/>
    <property type="match status" value="1"/>
</dbReference>
<evidence type="ECO:0000256" key="4">
    <source>
        <dbReference type="SAM" id="SignalP"/>
    </source>
</evidence>
<comment type="caution">
    <text evidence="6">The sequence shown here is derived from an EMBL/GenBank/DDBJ whole genome shotgun (WGS) entry which is preliminary data.</text>
</comment>
<keyword evidence="7" id="KW-1185">Reference proteome</keyword>
<dbReference type="InterPro" id="IPR012910">
    <property type="entry name" value="Plug_dom"/>
</dbReference>
<keyword evidence="4" id="KW-0732">Signal</keyword>
<proteinExistence type="predicted"/>
<keyword evidence="6" id="KW-0675">Receptor</keyword>
<dbReference type="Pfam" id="PF07715">
    <property type="entry name" value="Plug"/>
    <property type="match status" value="1"/>
</dbReference>
<feature type="chain" id="PRO_5031284597" evidence="4">
    <location>
        <begin position="26"/>
        <end position="891"/>
    </location>
</feature>
<name>A0A7Y5ARR8_9GAMM</name>
<feature type="signal peptide" evidence="4">
    <location>
        <begin position="1"/>
        <end position="25"/>
    </location>
</feature>
<keyword evidence="2" id="KW-0472">Membrane</keyword>
<comment type="subcellular location">
    <subcellularLocation>
        <location evidence="1">Cell outer membrane</location>
    </subcellularLocation>
</comment>
<evidence type="ECO:0000259" key="5">
    <source>
        <dbReference type="Pfam" id="PF07715"/>
    </source>
</evidence>
<evidence type="ECO:0000256" key="2">
    <source>
        <dbReference type="ARBA" id="ARBA00023136"/>
    </source>
</evidence>
<dbReference type="Proteomes" id="UP000523161">
    <property type="component" value="Unassembled WGS sequence"/>
</dbReference>
<gene>
    <name evidence="6" type="ORF">HRH59_12135</name>
</gene>
<organism evidence="6 7">
    <name type="scientific">Rheinheimera lutimaris</name>
    <dbReference type="NCBI Taxonomy" id="2740584"/>
    <lineage>
        <taxon>Bacteria</taxon>
        <taxon>Pseudomonadati</taxon>
        <taxon>Pseudomonadota</taxon>
        <taxon>Gammaproteobacteria</taxon>
        <taxon>Chromatiales</taxon>
        <taxon>Chromatiaceae</taxon>
        <taxon>Rheinheimera</taxon>
    </lineage>
</organism>
<sequence length="891" mass="98275">MMIRFRMNRISMAVGACLLSGAVLAQSQEDTTIEEVVATGTRLQGTATAVIEERKNQAFVADILGAEQISRTGDSDAAAALRRVTGLTLVDGKFIYVRGLGERYSSARLNGASIPSPDLTRNVIPLDIFPSSVIESLSVQKAFSPNMPAAFGGGNVDIRTKSLPTEFTAGIQLGVEADSNNSDGFTYEGNHSGTPSALRDAIVHYRGDFSLRNIIERDGLVTNESGTAAGKATAINDGLLKSLPRNMSLKEESPNPNYSVQAYIGNSVDEKWLGGTVGFLASVAYDNKWNYTDRRNAVVSANLTENCSQSLETADDVAVSCFDSMVDSQVTTENERLNGLFTVGYRLDTHNVSYTKIYIEDNEDESEISISQNPSQNITIAADGVADYSQSFTYEERKLEVDQFRGQHTFLDYMGVGVDWHYTQSEATTDIPLQATFNFSNRYDADSNYLNTSVNGGNGQVEYDYVDMDDHMKNWGGNITLPITAGRFEIELKGGWDFIDRARYYTTSSFFVNNSGSAISVTANEADLLQLPSYLNDSFIAEQSLLAVFNEPDAPEADDYLAAQKTDAAYGAFDVIFDNTWRVSGGLRYEAFKQVALETSSLIFTPEDQDVFFNPDNIKARTIDTDDLFPALSFTYIGGDDYQVRFGYGETVVRPDLREVVPVGYFDPLTDIRTTGNTQLVSSSLKNYDLRYELYGEMGNNLALSLFYKDITNPIETILRVGDSSYTAGFTNGTQAELYGLEAEWLYDLSWAIDGFFTSGNITLSDSEVEIAASDAGSLTNTSKRMNGHSKYVTNFQLGYDSANGDHSASLIYNVFGERIIASGINGREDAYEQPFHSLDMVYSYYLDFNSTIKLRVRNLLGEDQQVSQDGVTVRSRTVGTTFQLSFKYDF</sequence>
<evidence type="ECO:0000313" key="7">
    <source>
        <dbReference type="Proteomes" id="UP000523161"/>
    </source>
</evidence>
<dbReference type="GO" id="GO:0009279">
    <property type="term" value="C:cell outer membrane"/>
    <property type="evidence" value="ECO:0007669"/>
    <property type="project" value="UniProtKB-SubCell"/>
</dbReference>
<evidence type="ECO:0000256" key="1">
    <source>
        <dbReference type="ARBA" id="ARBA00004442"/>
    </source>
</evidence>
<evidence type="ECO:0000313" key="6">
    <source>
        <dbReference type="EMBL" id="NRQ43293.1"/>
    </source>
</evidence>